<keyword evidence="6" id="KW-0378">Hydrolase</keyword>
<dbReference type="Pfam" id="PF00665">
    <property type="entry name" value="rve"/>
    <property type="match status" value="1"/>
</dbReference>
<dbReference type="InterPro" id="IPR000477">
    <property type="entry name" value="RT_dom"/>
</dbReference>
<dbReference type="InterPro" id="IPR041373">
    <property type="entry name" value="RT_RNaseH"/>
</dbReference>
<dbReference type="InterPro" id="IPR043502">
    <property type="entry name" value="DNA/RNA_pol_sf"/>
</dbReference>
<dbReference type="GO" id="GO:0008270">
    <property type="term" value="F:zinc ion binding"/>
    <property type="evidence" value="ECO:0007669"/>
    <property type="project" value="UniProtKB-KW"/>
</dbReference>
<accession>A0A2S2NFQ4</accession>
<dbReference type="InterPro" id="IPR018061">
    <property type="entry name" value="Retropepsins"/>
</dbReference>
<dbReference type="Pfam" id="PF00077">
    <property type="entry name" value="RVP"/>
    <property type="match status" value="1"/>
</dbReference>
<dbReference type="Pfam" id="PF17917">
    <property type="entry name" value="RT_RNaseH"/>
    <property type="match status" value="1"/>
</dbReference>
<evidence type="ECO:0000256" key="1">
    <source>
        <dbReference type="ARBA" id="ARBA00012493"/>
    </source>
</evidence>
<keyword evidence="2" id="KW-0808">Transferase</keyword>
<dbReference type="Pfam" id="PF17921">
    <property type="entry name" value="Integrase_H2C2"/>
    <property type="match status" value="1"/>
</dbReference>
<keyword evidence="5" id="KW-0255">Endonuclease</keyword>
<evidence type="ECO:0000256" key="6">
    <source>
        <dbReference type="ARBA" id="ARBA00022801"/>
    </source>
</evidence>
<keyword evidence="3" id="KW-0548">Nucleotidyltransferase</keyword>
<dbReference type="Gene3D" id="1.10.340.70">
    <property type="match status" value="1"/>
</dbReference>
<evidence type="ECO:0000256" key="4">
    <source>
        <dbReference type="ARBA" id="ARBA00022722"/>
    </source>
</evidence>
<feature type="compositionally biased region" description="Low complexity" evidence="9">
    <location>
        <begin position="18"/>
        <end position="30"/>
    </location>
</feature>
<proteinExistence type="predicted"/>
<keyword evidence="7" id="KW-0695">RNA-directed DNA polymerase</keyword>
<evidence type="ECO:0000256" key="8">
    <source>
        <dbReference type="PROSITE-ProRule" id="PRU00047"/>
    </source>
</evidence>
<feature type="domain" description="Reverse transcriptase" evidence="12">
    <location>
        <begin position="621"/>
        <end position="801"/>
    </location>
</feature>
<dbReference type="InterPro" id="IPR041588">
    <property type="entry name" value="Integrase_H2C2"/>
</dbReference>
<dbReference type="SUPFAM" id="SSF57756">
    <property type="entry name" value="Retrovirus zinc finger-like domains"/>
    <property type="match status" value="1"/>
</dbReference>
<dbReference type="Gene3D" id="3.30.420.10">
    <property type="entry name" value="Ribonuclease H-like superfamily/Ribonuclease H"/>
    <property type="match status" value="1"/>
</dbReference>
<dbReference type="SUPFAM" id="SSF53098">
    <property type="entry name" value="Ribonuclease H-like"/>
    <property type="match status" value="1"/>
</dbReference>
<dbReference type="PROSITE" id="PS50175">
    <property type="entry name" value="ASP_PROT_RETROV"/>
    <property type="match status" value="1"/>
</dbReference>
<dbReference type="SUPFAM" id="SSF50630">
    <property type="entry name" value="Acid proteases"/>
    <property type="match status" value="1"/>
</dbReference>
<dbReference type="PANTHER" id="PTHR37984:SF5">
    <property type="entry name" value="PROTEIN NYNRIN-LIKE"/>
    <property type="match status" value="1"/>
</dbReference>
<dbReference type="InterPro" id="IPR043128">
    <property type="entry name" value="Rev_trsase/Diguanyl_cyclase"/>
</dbReference>
<evidence type="ECO:0000256" key="3">
    <source>
        <dbReference type="ARBA" id="ARBA00022695"/>
    </source>
</evidence>
<dbReference type="PROSITE" id="PS50878">
    <property type="entry name" value="RT_POL"/>
    <property type="match status" value="1"/>
</dbReference>
<dbReference type="EC" id="2.7.7.49" evidence="1"/>
<reference evidence="14" key="1">
    <citation type="submission" date="2018-04" db="EMBL/GenBank/DDBJ databases">
        <title>Transcriptome of Schizaphis graminum biotype I.</title>
        <authorList>
            <person name="Scully E.D."/>
            <person name="Geib S.M."/>
            <person name="Palmer N.A."/>
            <person name="Koch K."/>
            <person name="Bradshaw J."/>
            <person name="Heng-Moss T."/>
            <person name="Sarath G."/>
        </authorList>
    </citation>
    <scope>NUCLEOTIDE SEQUENCE</scope>
</reference>
<dbReference type="Pfam" id="PF00078">
    <property type="entry name" value="RVT_1"/>
    <property type="match status" value="1"/>
</dbReference>
<dbReference type="CDD" id="cd01647">
    <property type="entry name" value="RT_LTR"/>
    <property type="match status" value="1"/>
</dbReference>
<dbReference type="InterPro" id="IPR001995">
    <property type="entry name" value="Peptidase_A2_cat"/>
</dbReference>
<dbReference type="GO" id="GO:0003964">
    <property type="term" value="F:RNA-directed DNA polymerase activity"/>
    <property type="evidence" value="ECO:0007669"/>
    <property type="project" value="UniProtKB-KW"/>
</dbReference>
<dbReference type="Gene3D" id="4.10.60.10">
    <property type="entry name" value="Zinc finger, CCHC-type"/>
    <property type="match status" value="1"/>
</dbReference>
<dbReference type="Gene3D" id="3.30.70.270">
    <property type="match status" value="2"/>
</dbReference>
<dbReference type="FunFam" id="3.30.70.270:FF:000020">
    <property type="entry name" value="Transposon Tf2-6 polyprotein-like Protein"/>
    <property type="match status" value="1"/>
</dbReference>
<evidence type="ECO:0000259" key="11">
    <source>
        <dbReference type="PROSITE" id="PS50175"/>
    </source>
</evidence>
<dbReference type="InterPro" id="IPR021109">
    <property type="entry name" value="Peptidase_aspartic_dom_sf"/>
</dbReference>
<dbReference type="PANTHER" id="PTHR37984">
    <property type="entry name" value="PROTEIN CBG26694"/>
    <property type="match status" value="1"/>
</dbReference>
<dbReference type="PROSITE" id="PS50994">
    <property type="entry name" value="INTEGRASE"/>
    <property type="match status" value="1"/>
</dbReference>
<evidence type="ECO:0000256" key="7">
    <source>
        <dbReference type="ARBA" id="ARBA00022918"/>
    </source>
</evidence>
<dbReference type="InterPro" id="IPR036397">
    <property type="entry name" value="RNaseH_sf"/>
</dbReference>
<dbReference type="EMBL" id="GGMR01003388">
    <property type="protein sequence ID" value="MBY16007.1"/>
    <property type="molecule type" value="Transcribed_RNA"/>
</dbReference>
<dbReference type="Gene3D" id="3.10.10.10">
    <property type="entry name" value="HIV Type 1 Reverse Transcriptase, subunit A, domain 1"/>
    <property type="match status" value="1"/>
</dbReference>
<dbReference type="CDD" id="cd00303">
    <property type="entry name" value="retropepsin_like"/>
    <property type="match status" value="1"/>
</dbReference>
<dbReference type="Gene3D" id="2.40.70.10">
    <property type="entry name" value="Acid Proteases"/>
    <property type="match status" value="1"/>
</dbReference>
<evidence type="ECO:0000259" key="12">
    <source>
        <dbReference type="PROSITE" id="PS50878"/>
    </source>
</evidence>
<dbReference type="GO" id="GO:0004190">
    <property type="term" value="F:aspartic-type endopeptidase activity"/>
    <property type="evidence" value="ECO:0007669"/>
    <property type="project" value="InterPro"/>
</dbReference>
<dbReference type="InterPro" id="IPR001584">
    <property type="entry name" value="Integrase_cat-core"/>
</dbReference>
<evidence type="ECO:0000259" key="13">
    <source>
        <dbReference type="PROSITE" id="PS50994"/>
    </source>
</evidence>
<dbReference type="InterPro" id="IPR012337">
    <property type="entry name" value="RNaseH-like_sf"/>
</dbReference>
<dbReference type="InterPro" id="IPR001969">
    <property type="entry name" value="Aspartic_peptidase_AS"/>
</dbReference>
<evidence type="ECO:0000256" key="2">
    <source>
        <dbReference type="ARBA" id="ARBA00022679"/>
    </source>
</evidence>
<dbReference type="FunFam" id="3.10.20.370:FF:000001">
    <property type="entry name" value="Retrovirus-related Pol polyprotein from transposon 17.6-like protein"/>
    <property type="match status" value="1"/>
</dbReference>
<dbReference type="SMART" id="SM00343">
    <property type="entry name" value="ZnF_C2HC"/>
    <property type="match status" value="2"/>
</dbReference>
<dbReference type="CDD" id="cd09274">
    <property type="entry name" value="RNase_HI_RT_Ty3"/>
    <property type="match status" value="1"/>
</dbReference>
<dbReference type="SUPFAM" id="SSF56672">
    <property type="entry name" value="DNA/RNA polymerases"/>
    <property type="match status" value="1"/>
</dbReference>
<feature type="domain" description="CCHC-type" evidence="10">
    <location>
        <begin position="321"/>
        <end position="336"/>
    </location>
</feature>
<dbReference type="GO" id="GO:0042575">
    <property type="term" value="C:DNA polymerase complex"/>
    <property type="evidence" value="ECO:0007669"/>
    <property type="project" value="UniProtKB-ARBA"/>
</dbReference>
<protein>
    <recommendedName>
        <fullName evidence="1">RNA-directed DNA polymerase</fullName>
        <ecNumber evidence="1">2.7.7.49</ecNumber>
    </recommendedName>
</protein>
<dbReference type="GO" id="GO:0003676">
    <property type="term" value="F:nucleic acid binding"/>
    <property type="evidence" value="ECO:0007669"/>
    <property type="project" value="InterPro"/>
</dbReference>
<feature type="domain" description="Peptidase A2" evidence="11">
    <location>
        <begin position="414"/>
        <end position="494"/>
    </location>
</feature>
<dbReference type="PROSITE" id="PS50158">
    <property type="entry name" value="ZF_CCHC"/>
    <property type="match status" value="1"/>
</dbReference>
<dbReference type="PROSITE" id="PS00141">
    <property type="entry name" value="ASP_PROTEASE"/>
    <property type="match status" value="1"/>
</dbReference>
<dbReference type="InterPro" id="IPR050951">
    <property type="entry name" value="Retrovirus_Pol_polyprotein"/>
</dbReference>
<dbReference type="GO" id="GO:0004519">
    <property type="term" value="F:endonuclease activity"/>
    <property type="evidence" value="ECO:0007669"/>
    <property type="project" value="UniProtKB-KW"/>
</dbReference>
<evidence type="ECO:0000256" key="9">
    <source>
        <dbReference type="SAM" id="MobiDB-lite"/>
    </source>
</evidence>
<feature type="region of interest" description="Disordered" evidence="9">
    <location>
        <begin position="1"/>
        <end position="46"/>
    </location>
</feature>
<dbReference type="InterPro" id="IPR001878">
    <property type="entry name" value="Znf_CCHC"/>
</dbReference>
<evidence type="ECO:0000259" key="10">
    <source>
        <dbReference type="PROSITE" id="PS50158"/>
    </source>
</evidence>
<organism evidence="14">
    <name type="scientific">Schizaphis graminum</name>
    <name type="common">Green bug aphid</name>
    <dbReference type="NCBI Taxonomy" id="13262"/>
    <lineage>
        <taxon>Eukaryota</taxon>
        <taxon>Metazoa</taxon>
        <taxon>Ecdysozoa</taxon>
        <taxon>Arthropoda</taxon>
        <taxon>Hexapoda</taxon>
        <taxon>Insecta</taxon>
        <taxon>Pterygota</taxon>
        <taxon>Neoptera</taxon>
        <taxon>Paraneoptera</taxon>
        <taxon>Hemiptera</taxon>
        <taxon>Sternorrhyncha</taxon>
        <taxon>Aphidomorpha</taxon>
        <taxon>Aphidoidea</taxon>
        <taxon>Aphididae</taxon>
        <taxon>Aphidini</taxon>
        <taxon>Schizaphis</taxon>
    </lineage>
</organism>
<keyword evidence="8" id="KW-0862">Zinc</keyword>
<keyword evidence="4" id="KW-0540">Nuclease</keyword>
<dbReference type="FunFam" id="1.10.340.70:FF:000001">
    <property type="entry name" value="Retrovirus-related Pol polyprotein from transposon gypsy-like Protein"/>
    <property type="match status" value="1"/>
</dbReference>
<feature type="domain" description="Integrase catalytic" evidence="13">
    <location>
        <begin position="1143"/>
        <end position="1300"/>
    </location>
</feature>
<keyword evidence="8" id="KW-0863">Zinc-finger</keyword>
<name>A0A2S2NFQ4_SCHGA</name>
<sequence length="1426" mass="163883">MPKKKNVNVGAVTRSFGNLNENNNGNNTNDEGPENEPNDAQGSHVDSYELNDTQEGHVNMPNGPNVDVGNVNTNTLLCTLLSQNAMLMELLKSQQANKSSNEMTIAPDLNKSIPVFNGLTTGAQAKDWLRTVNGVANLHRWPDNFKLQSVRANLDGAARHWFISRDIENWADFESQFRKTFIGVVLTGDCWKEMCRRVQLRNENVREYFHEKIYLCKQVGLSFYESKMQVLEGLYSKDLSTYLLGRDHRDEDDLLGDMVEYERLDASRAMRFRQSSANIKDSIVYKHTPHQNDTPASIPIKKESMKNTTSDYEGRPTFRSCFNCGSKAHISPQCPKPKREKGACYECGSTSHQIGSCPGRTRQNPDASKGKQPGLMNIDVADDDVPPVDYPKPYEVQCHIDVPVAEHEVCEVKFNAVVDTGSPISLLKRESIPNNYFVIKPACNSNFYGINGAKLNILGIFETNVTIDSNIIDIRFYIVPNNTMLSDAILGRDLLSKPGFKIEFVNDKVNIINLNKNIIMKEVNNNFDEILCINYDQDESDRNNNLLNINPDLDMEIRNDFIEIYNNEYSIMLKENVESRDNNVNFNMKIILKHEQPITFRPRRLSYSEQNKLRIILDELLSEGVIRPSNSSYSSPIVLVKKKSGDYRLCIDYRELNKITVRDNFPTPLIDDQLDRLREKKIFTLLDLKNGFHHVRMCEKSIPYTSFVTPLGQYEYVRMPFGLTNSPRVFSRFIQFVFHELIRRGDLLVYLDDMMIATQNYTEHFVILKEVFRLAAKHNLQFRLDKCFFGFKEVEYLGYLVNEHGVRPSLKHVEAMLTYPVPKNQKQVRQFLGLASYFRRFIPNFSTVAKPLYDLVKKNTHFVFGDNEQNVFKFLCTTLTESPVLAIYSPDTDTELHCDASSSGFGAILLQKQKDNVLKPIFYFSQRTSPSESKFHSFELECLAVVYAIKRFHVYLAGITFKVMTDCDSFRLTLSKQEINPRISRWALFLQNYDFNIFHRPNKNMQHVDAFSRCHAILILESNTFEQVLALRQNTDDDIIKIQDELLMRDSKLFELRNGLVYRKENKNVRFYVPKSMESNVIRTCHDDMAHVGLLKVIENISRIYWFPDMKTKVRNYINNCLKCIEFTVPSGKKEGFLNSIPKGDKPFLTIHIDHLGPLEKTGNKNKFIFVVIDAFTKFVKLYPCRSTKTEEVVRHLRNYFQTYSKPRQIISDRGTSFTSVAFKQFLEDESVGLTLVAAGTPRANGQVEIVNKSVVPMLAKLSESTNKWDRVLNKVEFAINNTVHRSTGQSPSVLLFGINQSGVVNDEIRLMLEKEINTSVVNLDGVRAIAAERIDKAQEVNAAQYNSKRKTPTIYKIDDYVMITNVDVTTGHNKKLIPKFRGPYVVRKVLDHDRYVIGDIDGFQVTQRPFETIVGPDRMKMWIKV</sequence>
<keyword evidence="8" id="KW-0479">Metal-binding</keyword>
<evidence type="ECO:0000313" key="14">
    <source>
        <dbReference type="EMBL" id="MBY16007.1"/>
    </source>
</evidence>
<dbReference type="GO" id="GO:0006508">
    <property type="term" value="P:proteolysis"/>
    <property type="evidence" value="ECO:0007669"/>
    <property type="project" value="InterPro"/>
</dbReference>
<gene>
    <name evidence="14" type="primary">TY3B-I_10</name>
    <name evidence="14" type="ORF">g.44032</name>
</gene>
<dbReference type="InterPro" id="IPR036875">
    <property type="entry name" value="Znf_CCHC_sf"/>
</dbReference>
<evidence type="ECO:0000256" key="5">
    <source>
        <dbReference type="ARBA" id="ARBA00022759"/>
    </source>
</evidence>
<dbReference type="GO" id="GO:0015074">
    <property type="term" value="P:DNA integration"/>
    <property type="evidence" value="ECO:0007669"/>
    <property type="project" value="InterPro"/>
</dbReference>